<dbReference type="CDD" id="cd07067">
    <property type="entry name" value="HP_PGM_like"/>
    <property type="match status" value="1"/>
</dbReference>
<dbReference type="STRING" id="670155.SAMN04488001_2519"/>
<protein>
    <submittedName>
        <fullName evidence="1">Broad specificity phosphatase PhoE</fullName>
    </submittedName>
</protein>
<organism evidence="1 2">
    <name type="scientific">Litoreibacter albidus</name>
    <dbReference type="NCBI Taxonomy" id="670155"/>
    <lineage>
        <taxon>Bacteria</taxon>
        <taxon>Pseudomonadati</taxon>
        <taxon>Pseudomonadota</taxon>
        <taxon>Alphaproteobacteria</taxon>
        <taxon>Rhodobacterales</taxon>
        <taxon>Roseobacteraceae</taxon>
        <taxon>Litoreibacter</taxon>
    </lineage>
</organism>
<dbReference type="EMBL" id="FNOI01000004">
    <property type="protein sequence ID" value="SDX14996.1"/>
    <property type="molecule type" value="Genomic_DNA"/>
</dbReference>
<sequence length="193" mass="21290">MKVTRLWWVRHGPTHEKAFTGWRDVPADLSDTAKIARLHSHLPPDAALISSDLQRATATADALGAGRTRLPHAPALRELNFGVWDGLHFSKVAEMHPELSRAYWETPGDVKPPNGESWNELHARLSPKVSDLHANDHGDIIVVAHMGVIMSQIERALGVSPYKAMSHQIEPLSVTRIDIGPDGWTIGAINHQP</sequence>
<gene>
    <name evidence="1" type="ORF">SAMN04488001_2519</name>
</gene>
<evidence type="ECO:0000313" key="1">
    <source>
        <dbReference type="EMBL" id="SDX14996.1"/>
    </source>
</evidence>
<dbReference type="InterPro" id="IPR029033">
    <property type="entry name" value="His_PPase_superfam"/>
</dbReference>
<dbReference type="InterPro" id="IPR013078">
    <property type="entry name" value="His_Pase_superF_clade-1"/>
</dbReference>
<proteinExistence type="predicted"/>
<dbReference type="PANTHER" id="PTHR48100:SF1">
    <property type="entry name" value="HISTIDINE PHOSPHATASE FAMILY PROTEIN-RELATED"/>
    <property type="match status" value="1"/>
</dbReference>
<dbReference type="PANTHER" id="PTHR48100">
    <property type="entry name" value="BROAD-SPECIFICITY PHOSPHATASE YOR283W-RELATED"/>
    <property type="match status" value="1"/>
</dbReference>
<dbReference type="Pfam" id="PF00300">
    <property type="entry name" value="His_Phos_1"/>
    <property type="match status" value="1"/>
</dbReference>
<reference evidence="2" key="1">
    <citation type="submission" date="2016-10" db="EMBL/GenBank/DDBJ databases">
        <authorList>
            <person name="Varghese N."/>
            <person name="Submissions S."/>
        </authorList>
    </citation>
    <scope>NUCLEOTIDE SEQUENCE [LARGE SCALE GENOMIC DNA]</scope>
    <source>
        <strain evidence="2">DSM 26922</strain>
    </source>
</reference>
<evidence type="ECO:0000313" key="2">
    <source>
        <dbReference type="Proteomes" id="UP000199441"/>
    </source>
</evidence>
<dbReference type="InterPro" id="IPR050275">
    <property type="entry name" value="PGM_Phosphatase"/>
</dbReference>
<accession>A0A1H2ZCD1</accession>
<dbReference type="GO" id="GO:0005737">
    <property type="term" value="C:cytoplasm"/>
    <property type="evidence" value="ECO:0007669"/>
    <property type="project" value="TreeGrafter"/>
</dbReference>
<keyword evidence="2" id="KW-1185">Reference proteome</keyword>
<dbReference type="SMART" id="SM00855">
    <property type="entry name" value="PGAM"/>
    <property type="match status" value="1"/>
</dbReference>
<dbReference type="Proteomes" id="UP000199441">
    <property type="component" value="Unassembled WGS sequence"/>
</dbReference>
<dbReference type="GO" id="GO:0016791">
    <property type="term" value="F:phosphatase activity"/>
    <property type="evidence" value="ECO:0007669"/>
    <property type="project" value="TreeGrafter"/>
</dbReference>
<dbReference type="SUPFAM" id="SSF53254">
    <property type="entry name" value="Phosphoglycerate mutase-like"/>
    <property type="match status" value="1"/>
</dbReference>
<dbReference type="AlphaFoldDB" id="A0A1H2ZCD1"/>
<name>A0A1H2ZCD1_9RHOB</name>
<dbReference type="Gene3D" id="3.40.50.1240">
    <property type="entry name" value="Phosphoglycerate mutase-like"/>
    <property type="match status" value="1"/>
</dbReference>